<dbReference type="Proteomes" id="UP000825729">
    <property type="component" value="Unassembled WGS sequence"/>
</dbReference>
<sequence length="373" mass="41329">MVMVQMGFAGLNIVSKLAMDSGMNPFVMVAYRQVIAAVLMIPFAYFWERKTRPKITRLVLFQIFLCSLFGATTNQCMYFLGLKYTNPTISCALTNLLPAVTFVLAASFRMETIRIKTMEGQAKIWGTVMCVGGAMLMTFYKGKIINTWGSSIHWSYAETLTKEVSGDQHHFVLGSMLVVISCLAWAIWFIVQAKMSKSFDAPYTTSALMIGMASIECGIIGAVVERDISQWALGWNIRLIAAAYSGILCSGISFGLMNWCIGKRGPLFVSMFSPLLLIIVAVLGWAILDEKLRVGSLTGSALIVVGLYAVLWGKGRELKELTDINRKIFEKHEEQGEIALPVTNNLTETRSRKLESEPNSSPSTYHSIDCSKL</sequence>
<gene>
    <name evidence="9" type="ORF">H6P81_004375</name>
</gene>
<accession>A0AAV7FHL2</accession>
<evidence type="ECO:0000313" key="9">
    <source>
        <dbReference type="EMBL" id="KAG9459867.1"/>
    </source>
</evidence>
<evidence type="ECO:0000256" key="4">
    <source>
        <dbReference type="ARBA" id="ARBA00022989"/>
    </source>
</evidence>
<dbReference type="AlphaFoldDB" id="A0AAV7FHL2"/>
<feature type="region of interest" description="Disordered" evidence="7">
    <location>
        <begin position="350"/>
        <end position="373"/>
    </location>
</feature>
<dbReference type="PANTHER" id="PTHR31218">
    <property type="entry name" value="WAT1-RELATED PROTEIN"/>
    <property type="match status" value="1"/>
</dbReference>
<keyword evidence="10" id="KW-1185">Reference proteome</keyword>
<evidence type="ECO:0000256" key="2">
    <source>
        <dbReference type="ARBA" id="ARBA00007635"/>
    </source>
</evidence>
<feature type="transmembrane region" description="Helical" evidence="6">
    <location>
        <begin position="59"/>
        <end position="80"/>
    </location>
</feature>
<dbReference type="InterPro" id="IPR037185">
    <property type="entry name" value="EmrE-like"/>
</dbReference>
<dbReference type="InterPro" id="IPR000620">
    <property type="entry name" value="EamA_dom"/>
</dbReference>
<feature type="domain" description="EamA" evidence="8">
    <location>
        <begin position="7"/>
        <end position="138"/>
    </location>
</feature>
<keyword evidence="5 6" id="KW-0472">Membrane</keyword>
<feature type="transmembrane region" description="Helical" evidence="6">
    <location>
        <begin position="268"/>
        <end position="288"/>
    </location>
</feature>
<evidence type="ECO:0000256" key="1">
    <source>
        <dbReference type="ARBA" id="ARBA00004141"/>
    </source>
</evidence>
<evidence type="ECO:0000256" key="7">
    <source>
        <dbReference type="SAM" id="MobiDB-lite"/>
    </source>
</evidence>
<feature type="transmembrane region" description="Helical" evidence="6">
    <location>
        <begin position="203"/>
        <end position="223"/>
    </location>
</feature>
<feature type="transmembrane region" description="Helical" evidence="6">
    <location>
        <begin position="235"/>
        <end position="256"/>
    </location>
</feature>
<evidence type="ECO:0000256" key="3">
    <source>
        <dbReference type="ARBA" id="ARBA00022692"/>
    </source>
</evidence>
<dbReference type="Pfam" id="PF00892">
    <property type="entry name" value="EamA"/>
    <property type="match status" value="2"/>
</dbReference>
<keyword evidence="4 6" id="KW-1133">Transmembrane helix</keyword>
<dbReference type="EMBL" id="JAINDJ010000002">
    <property type="protein sequence ID" value="KAG9459867.1"/>
    <property type="molecule type" value="Genomic_DNA"/>
</dbReference>
<name>A0AAV7FHL2_ARIFI</name>
<dbReference type="SUPFAM" id="SSF103481">
    <property type="entry name" value="Multidrug resistance efflux transporter EmrE"/>
    <property type="match status" value="2"/>
</dbReference>
<feature type="transmembrane region" description="Helical" evidence="6">
    <location>
        <begin position="92"/>
        <end position="110"/>
    </location>
</feature>
<evidence type="ECO:0000256" key="5">
    <source>
        <dbReference type="ARBA" id="ARBA00023136"/>
    </source>
</evidence>
<feature type="transmembrane region" description="Helical" evidence="6">
    <location>
        <begin position="294"/>
        <end position="312"/>
    </location>
</feature>
<comment type="caution">
    <text evidence="9">The sequence shown here is derived from an EMBL/GenBank/DDBJ whole genome shotgun (WGS) entry which is preliminary data.</text>
</comment>
<reference evidence="9 10" key="1">
    <citation type="submission" date="2021-07" db="EMBL/GenBank/DDBJ databases">
        <title>The Aristolochia fimbriata genome: insights into angiosperm evolution, floral development and chemical biosynthesis.</title>
        <authorList>
            <person name="Jiao Y."/>
        </authorList>
    </citation>
    <scope>NUCLEOTIDE SEQUENCE [LARGE SCALE GENOMIC DNA]</scope>
    <source>
        <strain evidence="9">IBCAS-2021</strain>
        <tissue evidence="9">Leaf</tissue>
    </source>
</reference>
<feature type="domain" description="EamA" evidence="8">
    <location>
        <begin position="173"/>
        <end position="311"/>
    </location>
</feature>
<proteinExistence type="inferred from homology"/>
<comment type="similarity">
    <text evidence="2 6">Belongs to the drug/metabolite transporter (DMT) superfamily. Plant drug/metabolite exporter (P-DME) (TC 2.A.7.4) family.</text>
</comment>
<keyword evidence="3 6" id="KW-0812">Transmembrane</keyword>
<dbReference type="InterPro" id="IPR030184">
    <property type="entry name" value="WAT1-related"/>
</dbReference>
<feature type="transmembrane region" description="Helical" evidence="6">
    <location>
        <begin position="29"/>
        <end position="47"/>
    </location>
</feature>
<evidence type="ECO:0000259" key="8">
    <source>
        <dbReference type="Pfam" id="PF00892"/>
    </source>
</evidence>
<dbReference type="GO" id="GO:0016020">
    <property type="term" value="C:membrane"/>
    <property type="evidence" value="ECO:0007669"/>
    <property type="project" value="UniProtKB-SubCell"/>
</dbReference>
<feature type="transmembrane region" description="Helical" evidence="6">
    <location>
        <begin position="122"/>
        <end position="140"/>
    </location>
</feature>
<comment type="subcellular location">
    <subcellularLocation>
        <location evidence="1 6">Membrane</location>
        <topology evidence="1 6">Multi-pass membrane protein</topology>
    </subcellularLocation>
</comment>
<protein>
    <recommendedName>
        <fullName evidence="6">WAT1-related protein</fullName>
    </recommendedName>
</protein>
<feature type="transmembrane region" description="Helical" evidence="6">
    <location>
        <begin position="171"/>
        <end position="191"/>
    </location>
</feature>
<evidence type="ECO:0000256" key="6">
    <source>
        <dbReference type="RuleBase" id="RU363077"/>
    </source>
</evidence>
<evidence type="ECO:0000313" key="10">
    <source>
        <dbReference type="Proteomes" id="UP000825729"/>
    </source>
</evidence>
<dbReference type="GO" id="GO:0022857">
    <property type="term" value="F:transmembrane transporter activity"/>
    <property type="evidence" value="ECO:0007669"/>
    <property type="project" value="InterPro"/>
</dbReference>
<organism evidence="9 10">
    <name type="scientific">Aristolochia fimbriata</name>
    <name type="common">White veined hardy Dutchman's pipe vine</name>
    <dbReference type="NCBI Taxonomy" id="158543"/>
    <lineage>
        <taxon>Eukaryota</taxon>
        <taxon>Viridiplantae</taxon>
        <taxon>Streptophyta</taxon>
        <taxon>Embryophyta</taxon>
        <taxon>Tracheophyta</taxon>
        <taxon>Spermatophyta</taxon>
        <taxon>Magnoliopsida</taxon>
        <taxon>Magnoliidae</taxon>
        <taxon>Piperales</taxon>
        <taxon>Aristolochiaceae</taxon>
        <taxon>Aristolochia</taxon>
    </lineage>
</organism>
<feature type="compositionally biased region" description="Polar residues" evidence="7">
    <location>
        <begin position="357"/>
        <end position="366"/>
    </location>
</feature>